<dbReference type="GO" id="GO:0005524">
    <property type="term" value="F:ATP binding"/>
    <property type="evidence" value="ECO:0007669"/>
    <property type="project" value="UniProtKB-UniRule"/>
</dbReference>
<evidence type="ECO:0000256" key="4">
    <source>
        <dbReference type="ARBA" id="ARBA00022741"/>
    </source>
</evidence>
<evidence type="ECO:0000256" key="7">
    <source>
        <dbReference type="ARBA" id="ARBA00022842"/>
    </source>
</evidence>
<evidence type="ECO:0000259" key="11">
    <source>
        <dbReference type="Pfam" id="PF02769"/>
    </source>
</evidence>
<dbReference type="GO" id="GO:0016260">
    <property type="term" value="P:selenocysteine biosynthetic process"/>
    <property type="evidence" value="ECO:0007669"/>
    <property type="project" value="InterPro"/>
</dbReference>
<evidence type="ECO:0000256" key="1">
    <source>
        <dbReference type="ARBA" id="ARBA00008026"/>
    </source>
</evidence>
<keyword evidence="8 9" id="KW-0711">Selenium</keyword>
<keyword evidence="7 9" id="KW-0460">Magnesium</keyword>
<dbReference type="Gene3D" id="3.90.650.10">
    <property type="entry name" value="PurM-like C-terminal domain"/>
    <property type="match status" value="1"/>
</dbReference>
<dbReference type="InterPro" id="IPR004536">
    <property type="entry name" value="SPS/SelD"/>
</dbReference>
<evidence type="ECO:0000256" key="3">
    <source>
        <dbReference type="ARBA" id="ARBA00022723"/>
    </source>
</evidence>
<dbReference type="NCBIfam" id="TIGR00476">
    <property type="entry name" value="selD"/>
    <property type="match status" value="1"/>
</dbReference>
<dbReference type="SUPFAM" id="SSF56042">
    <property type="entry name" value="PurM C-terminal domain-like"/>
    <property type="match status" value="1"/>
</dbReference>
<dbReference type="InterPro" id="IPR036921">
    <property type="entry name" value="PurM-like_N_sf"/>
</dbReference>
<evidence type="ECO:0000259" key="10">
    <source>
        <dbReference type="Pfam" id="PF00586"/>
    </source>
</evidence>
<dbReference type="Pfam" id="PF02769">
    <property type="entry name" value="AIRS_C"/>
    <property type="match status" value="1"/>
</dbReference>
<keyword evidence="2 9" id="KW-0808">Transferase</keyword>
<evidence type="ECO:0000256" key="2">
    <source>
        <dbReference type="ARBA" id="ARBA00022679"/>
    </source>
</evidence>
<dbReference type="PANTHER" id="PTHR10256:SF0">
    <property type="entry name" value="INACTIVE SELENIDE, WATER DIKINASE-LIKE PROTEIN-RELATED"/>
    <property type="match status" value="1"/>
</dbReference>
<dbReference type="InterPro" id="IPR010918">
    <property type="entry name" value="PurM-like_C_dom"/>
</dbReference>
<protein>
    <recommendedName>
        <fullName evidence="9">Selenide, water dikinase</fullName>
        <ecNumber evidence="9">2.7.9.3</ecNumber>
    </recommendedName>
    <alternativeName>
        <fullName evidence="9">Selenium donor protein</fullName>
    </alternativeName>
    <alternativeName>
        <fullName evidence="9">Selenophosphate synthase</fullName>
    </alternativeName>
</protein>
<comment type="caution">
    <text evidence="12">The sequence shown here is derived from an EMBL/GenBank/DDBJ whole genome shotgun (WGS) entry which is preliminary data.</text>
</comment>
<dbReference type="FunFam" id="3.90.650.10:FF:000004">
    <property type="entry name" value="Selenide, water dikinase"/>
    <property type="match status" value="1"/>
</dbReference>
<keyword evidence="3 9" id="KW-0479">Metal-binding</keyword>
<dbReference type="SUPFAM" id="SSF55326">
    <property type="entry name" value="PurM N-terminal domain-like"/>
    <property type="match status" value="1"/>
</dbReference>
<feature type="binding site" evidence="9">
    <location>
        <position position="70"/>
    </location>
    <ligand>
        <name>Mg(2+)</name>
        <dbReference type="ChEBI" id="CHEBI:18420"/>
    </ligand>
</feature>
<feature type="binding site" evidence="9">
    <location>
        <begin position="157"/>
        <end position="159"/>
    </location>
    <ligand>
        <name>ATP</name>
        <dbReference type="ChEBI" id="CHEBI:30616"/>
        <note>ligand shared between dimeric partners</note>
    </ligand>
</feature>
<dbReference type="GO" id="GO:0004756">
    <property type="term" value="F:selenide, water dikinase activity"/>
    <property type="evidence" value="ECO:0007669"/>
    <property type="project" value="UniProtKB-UniRule"/>
</dbReference>
<dbReference type="FunFam" id="3.30.1330.10:FF:000003">
    <property type="entry name" value="Selenide, water dikinase"/>
    <property type="match status" value="1"/>
</dbReference>
<evidence type="ECO:0000313" key="13">
    <source>
        <dbReference type="Proteomes" id="UP000543642"/>
    </source>
</evidence>
<feature type="binding site" description="in other chain" evidence="9">
    <location>
        <position position="87"/>
    </location>
    <ligand>
        <name>ATP</name>
        <dbReference type="ChEBI" id="CHEBI:30616"/>
        <note>ligand shared between dimeric partners</note>
    </ligand>
</feature>
<evidence type="ECO:0000256" key="6">
    <source>
        <dbReference type="ARBA" id="ARBA00022840"/>
    </source>
</evidence>
<dbReference type="InterPro" id="IPR036676">
    <property type="entry name" value="PurM-like_C_sf"/>
</dbReference>
<name>A0A7W8H8P9_9FIRM</name>
<comment type="subunit">
    <text evidence="9">Homodimer.</text>
</comment>
<feature type="binding site" description="in other chain" evidence="9">
    <location>
        <position position="40"/>
    </location>
    <ligand>
        <name>ATP</name>
        <dbReference type="ChEBI" id="CHEBI:30616"/>
        <note>ligand shared between dimeric partners</note>
    </ligand>
</feature>
<dbReference type="GO" id="GO:0000287">
    <property type="term" value="F:magnesium ion binding"/>
    <property type="evidence" value="ECO:0007669"/>
    <property type="project" value="UniProtKB-UniRule"/>
</dbReference>
<dbReference type="InterPro" id="IPR023061">
    <property type="entry name" value="SelD_I"/>
</dbReference>
<keyword evidence="4 9" id="KW-0547">Nucleotide-binding</keyword>
<gene>
    <name evidence="9" type="primary">selD</name>
    <name evidence="12" type="ORF">HNP82_001036</name>
</gene>
<feature type="site" description="Important for catalytic activity" evidence="9">
    <location>
        <position position="40"/>
    </location>
</feature>
<comment type="similarity">
    <text evidence="1 9">Belongs to the selenophosphate synthase 1 family. Class I subfamily.</text>
</comment>
<evidence type="ECO:0000256" key="5">
    <source>
        <dbReference type="ARBA" id="ARBA00022777"/>
    </source>
</evidence>
<keyword evidence="13" id="KW-1185">Reference proteome</keyword>
<comment type="cofactor">
    <cofactor evidence="9">
        <name>Mg(2+)</name>
        <dbReference type="ChEBI" id="CHEBI:18420"/>
    </cofactor>
    <text evidence="9">Binds 1 Mg(2+) ion per monomer.</text>
</comment>
<organism evidence="12 13">
    <name type="scientific">Catenibacillus scindens</name>
    <dbReference type="NCBI Taxonomy" id="673271"/>
    <lineage>
        <taxon>Bacteria</taxon>
        <taxon>Bacillati</taxon>
        <taxon>Bacillota</taxon>
        <taxon>Clostridia</taxon>
        <taxon>Lachnospirales</taxon>
        <taxon>Lachnospiraceae</taxon>
        <taxon>Catenibacillus</taxon>
    </lineage>
</organism>
<reference evidence="12 13" key="1">
    <citation type="submission" date="2020-08" db="EMBL/GenBank/DDBJ databases">
        <title>Genomic Encyclopedia of Type Strains, Phase IV (KMG-IV): sequencing the most valuable type-strain genomes for metagenomic binning, comparative biology and taxonomic classification.</title>
        <authorList>
            <person name="Goeker M."/>
        </authorList>
    </citation>
    <scope>NUCLEOTIDE SEQUENCE [LARGE SCALE GENOMIC DNA]</scope>
    <source>
        <strain evidence="12 13">DSM 106146</strain>
    </source>
</reference>
<dbReference type="NCBIfam" id="NF002098">
    <property type="entry name" value="PRK00943.1"/>
    <property type="match status" value="1"/>
</dbReference>
<dbReference type="Pfam" id="PF00586">
    <property type="entry name" value="AIRS"/>
    <property type="match status" value="1"/>
</dbReference>
<feature type="binding site" evidence="9">
    <location>
        <position position="245"/>
    </location>
    <ligand>
        <name>Mg(2+)</name>
        <dbReference type="ChEBI" id="CHEBI:18420"/>
    </ligand>
</feature>
<proteinExistence type="inferred from homology"/>
<feature type="active site" evidence="9">
    <location>
        <position position="37"/>
    </location>
</feature>
<dbReference type="GO" id="GO:0005737">
    <property type="term" value="C:cytoplasm"/>
    <property type="evidence" value="ECO:0007669"/>
    <property type="project" value="TreeGrafter"/>
</dbReference>
<comment type="function">
    <text evidence="9">Synthesizes selenophosphate from selenide and ATP.</text>
</comment>
<feature type="binding site" evidence="9">
    <location>
        <position position="110"/>
    </location>
    <ligand>
        <name>Mg(2+)</name>
        <dbReference type="ChEBI" id="CHEBI:18420"/>
    </ligand>
</feature>
<keyword evidence="6 9" id="KW-0067">ATP-binding</keyword>
<dbReference type="EMBL" id="JACHFW010000003">
    <property type="protein sequence ID" value="MBB5263931.1"/>
    <property type="molecule type" value="Genomic_DNA"/>
</dbReference>
<dbReference type="PIRSF" id="PIRSF036407">
    <property type="entry name" value="Selenphspht_syn"/>
    <property type="match status" value="1"/>
</dbReference>
<feature type="binding site" description="in other chain" evidence="9">
    <location>
        <begin position="67"/>
        <end position="69"/>
    </location>
    <ligand>
        <name>ATP</name>
        <dbReference type="ChEBI" id="CHEBI:30616"/>
        <note>ligand shared between dimeric partners</note>
    </ligand>
</feature>
<comment type="catalytic activity">
    <reaction evidence="9">
        <text>hydrogenselenide + ATP + H2O = selenophosphate + AMP + phosphate + 2 H(+)</text>
        <dbReference type="Rhea" id="RHEA:18737"/>
        <dbReference type="ChEBI" id="CHEBI:15377"/>
        <dbReference type="ChEBI" id="CHEBI:15378"/>
        <dbReference type="ChEBI" id="CHEBI:16144"/>
        <dbReference type="ChEBI" id="CHEBI:29317"/>
        <dbReference type="ChEBI" id="CHEBI:30616"/>
        <dbReference type="ChEBI" id="CHEBI:43474"/>
        <dbReference type="ChEBI" id="CHEBI:456215"/>
        <dbReference type="EC" id="2.7.9.3"/>
    </reaction>
</comment>
<dbReference type="CDD" id="cd02195">
    <property type="entry name" value="SelD"/>
    <property type="match status" value="1"/>
</dbReference>
<evidence type="ECO:0000313" key="12">
    <source>
        <dbReference type="EMBL" id="MBB5263931.1"/>
    </source>
</evidence>
<feature type="domain" description="PurM-like C-terminal" evidence="11">
    <location>
        <begin position="187"/>
        <end position="360"/>
    </location>
</feature>
<evidence type="ECO:0000256" key="8">
    <source>
        <dbReference type="ARBA" id="ARBA00023266"/>
    </source>
</evidence>
<dbReference type="AlphaFoldDB" id="A0A7W8H8P9"/>
<dbReference type="InterPro" id="IPR016188">
    <property type="entry name" value="PurM-like_N"/>
</dbReference>
<dbReference type="Gene3D" id="3.30.1330.10">
    <property type="entry name" value="PurM-like, N-terminal domain"/>
    <property type="match status" value="1"/>
</dbReference>
<dbReference type="EC" id="2.7.9.3" evidence="9"/>
<dbReference type="Proteomes" id="UP000543642">
    <property type="component" value="Unassembled WGS sequence"/>
</dbReference>
<feature type="domain" description="PurM-like N-terminal" evidence="10">
    <location>
        <begin position="69"/>
        <end position="175"/>
    </location>
</feature>
<dbReference type="HAMAP" id="MF_00625">
    <property type="entry name" value="SelD"/>
    <property type="match status" value="1"/>
</dbReference>
<dbReference type="PANTHER" id="PTHR10256">
    <property type="entry name" value="SELENIDE, WATER DIKINASE"/>
    <property type="match status" value="1"/>
</dbReference>
<keyword evidence="5 9" id="KW-0418">Kinase</keyword>
<feature type="binding site" description="in other chain" evidence="9">
    <location>
        <position position="110"/>
    </location>
    <ligand>
        <name>ATP</name>
        <dbReference type="ChEBI" id="CHEBI:30616"/>
        <note>ligand shared between dimeric partners</note>
    </ligand>
</feature>
<accession>A0A7W8H8P9</accession>
<sequence>MEERKKRGIQVMEDMRMDQNGVKDNVKLTKLSKCAGCGAKVGAGVLAKLLSDIKVHRDPNLLVGFDKSDDASVYKISDELALVQTVDFFPPIADDPYIYGAIAAANALSDVYAMGGEPRLAQNIMAVPEKMPSEAVHEILKGGYDKVYEAGALITGGHSIFDDEPKYGLAVTGFVHPKGLLTNSGARPSDVLIFTKPLGMGIISTAMKADLVSDETRERAYEIMMTLNKKARDIMVKYRVHACTDVTGFGMLGHLLEMAQGSNVCIRIRTDSVDYIEEALEFARLGILPAGMYRNRSFAQEWVDEGSVSLEIQDILYDPQTSGGLLMAVDPDDARLLYEELKGQVPSARIIGEIGAYKGGKRIFLY</sequence>
<evidence type="ECO:0000256" key="9">
    <source>
        <dbReference type="HAMAP-Rule" id="MF_00625"/>
    </source>
</evidence>